<organism evidence="3 4">
    <name type="scientific">Acanthaster planci</name>
    <name type="common">Crown-of-thorns starfish</name>
    <dbReference type="NCBI Taxonomy" id="133434"/>
    <lineage>
        <taxon>Eukaryota</taxon>
        <taxon>Metazoa</taxon>
        <taxon>Echinodermata</taxon>
        <taxon>Eleutherozoa</taxon>
        <taxon>Asterozoa</taxon>
        <taxon>Asteroidea</taxon>
        <taxon>Valvatacea</taxon>
        <taxon>Valvatida</taxon>
        <taxon>Acanthasteridae</taxon>
        <taxon>Acanthaster</taxon>
    </lineage>
</organism>
<evidence type="ECO:0000313" key="4">
    <source>
        <dbReference type="RefSeq" id="XP_022080371.1"/>
    </source>
</evidence>
<evidence type="ECO:0000259" key="2">
    <source>
        <dbReference type="PROSITE" id="PS50888"/>
    </source>
</evidence>
<name>A0A8B7XJL3_ACAPL</name>
<dbReference type="Proteomes" id="UP000694845">
    <property type="component" value="Unplaced"/>
</dbReference>
<reference evidence="4" key="1">
    <citation type="submission" date="2025-08" db="UniProtKB">
        <authorList>
            <consortium name="RefSeq"/>
        </authorList>
    </citation>
    <scope>IDENTIFICATION</scope>
</reference>
<dbReference type="GO" id="GO:0046983">
    <property type="term" value="F:protein dimerization activity"/>
    <property type="evidence" value="ECO:0007669"/>
    <property type="project" value="InterPro"/>
</dbReference>
<dbReference type="RefSeq" id="XP_022080371.1">
    <property type="nucleotide sequence ID" value="XM_022224679.1"/>
</dbReference>
<accession>A0A8B7XJL3</accession>
<proteinExistence type="predicted"/>
<dbReference type="Gene3D" id="4.10.280.10">
    <property type="entry name" value="Helix-loop-helix DNA-binding domain"/>
    <property type="match status" value="1"/>
</dbReference>
<dbReference type="CDD" id="cd11390">
    <property type="entry name" value="bHLH_TS"/>
    <property type="match status" value="1"/>
</dbReference>
<dbReference type="PROSITE" id="PS50888">
    <property type="entry name" value="BHLH"/>
    <property type="match status" value="1"/>
</dbReference>
<evidence type="ECO:0000256" key="1">
    <source>
        <dbReference type="SAM" id="MobiDB-lite"/>
    </source>
</evidence>
<dbReference type="GO" id="GO:0005634">
    <property type="term" value="C:nucleus"/>
    <property type="evidence" value="ECO:0007669"/>
    <property type="project" value="TreeGrafter"/>
</dbReference>
<dbReference type="SUPFAM" id="SSF47459">
    <property type="entry name" value="HLH, helix-loop-helix DNA-binding domain"/>
    <property type="match status" value="1"/>
</dbReference>
<dbReference type="GO" id="GO:0007423">
    <property type="term" value="P:sensory organ development"/>
    <property type="evidence" value="ECO:0007669"/>
    <property type="project" value="TreeGrafter"/>
</dbReference>
<dbReference type="GO" id="GO:0070888">
    <property type="term" value="F:E-box binding"/>
    <property type="evidence" value="ECO:0007669"/>
    <property type="project" value="TreeGrafter"/>
</dbReference>
<feature type="region of interest" description="Disordered" evidence="1">
    <location>
        <begin position="82"/>
        <end position="143"/>
    </location>
</feature>
<dbReference type="OrthoDB" id="5969565at2759"/>
<sequence length="266" mass="29943">MSSLDHHQLKVEPNDDDFFHTAASAQHPNDGSQFDMYDQPDSTLTILQDTYQVPFHAHTPYTQAVNGSLIGSPGGGSENFGKMSHPRRHKVPSAKSAAPRYHGGANSTGTTAARWDSDNCRRTRTTHNGRRSTSERRDRINERERDRMHMLCDAFEQLRQVLPIKRPKRGPHRQRLSKISTLLFAQNYIRTLEDILRNPAEYADCQLSPSDDAHSGNSACRSVHPSPAPTCDVSTEADYGALFNPSEFFHQKFSNDVFVDPAYVTF</sequence>
<dbReference type="InterPro" id="IPR011598">
    <property type="entry name" value="bHLH_dom"/>
</dbReference>
<gene>
    <name evidence="4" type="primary">LOC110973681</name>
</gene>
<dbReference type="PANTHER" id="PTHR19290">
    <property type="entry name" value="BASIC HELIX-LOOP-HELIX PROTEIN NEUROGENIN-RELATED"/>
    <property type="match status" value="1"/>
</dbReference>
<dbReference type="GeneID" id="110973681"/>
<dbReference type="GO" id="GO:0061564">
    <property type="term" value="P:axon development"/>
    <property type="evidence" value="ECO:0007669"/>
    <property type="project" value="TreeGrafter"/>
</dbReference>
<dbReference type="InterPro" id="IPR036638">
    <property type="entry name" value="HLH_DNA-bd_sf"/>
</dbReference>
<evidence type="ECO:0000313" key="3">
    <source>
        <dbReference type="Proteomes" id="UP000694845"/>
    </source>
</evidence>
<dbReference type="KEGG" id="aplc:110973681"/>
<dbReference type="SMART" id="SM00353">
    <property type="entry name" value="HLH"/>
    <property type="match status" value="1"/>
</dbReference>
<dbReference type="PANTHER" id="PTHR19290:SF164">
    <property type="entry name" value="BHLH DOMAIN-CONTAINING PROTEIN"/>
    <property type="match status" value="1"/>
</dbReference>
<dbReference type="GO" id="GO:0000981">
    <property type="term" value="F:DNA-binding transcription factor activity, RNA polymerase II-specific"/>
    <property type="evidence" value="ECO:0007669"/>
    <property type="project" value="TreeGrafter"/>
</dbReference>
<dbReference type="Pfam" id="PF00010">
    <property type="entry name" value="HLH"/>
    <property type="match status" value="1"/>
</dbReference>
<dbReference type="GO" id="GO:0045944">
    <property type="term" value="P:positive regulation of transcription by RNA polymerase II"/>
    <property type="evidence" value="ECO:0007669"/>
    <property type="project" value="TreeGrafter"/>
</dbReference>
<protein>
    <submittedName>
        <fullName evidence="4">Neurogenin-1-like</fullName>
    </submittedName>
</protein>
<keyword evidence="3" id="KW-1185">Reference proteome</keyword>
<feature type="compositionally biased region" description="Basic and acidic residues" evidence="1">
    <location>
        <begin position="132"/>
        <end position="143"/>
    </location>
</feature>
<feature type="domain" description="BHLH" evidence="2">
    <location>
        <begin position="135"/>
        <end position="192"/>
    </location>
</feature>
<dbReference type="AlphaFoldDB" id="A0A8B7XJL3"/>
<dbReference type="InterPro" id="IPR050359">
    <property type="entry name" value="bHLH_transcription_factors"/>
</dbReference>